<organism evidence="1">
    <name type="scientific">Glycine max</name>
    <name type="common">Soybean</name>
    <name type="synonym">Glycine hispida</name>
    <dbReference type="NCBI Taxonomy" id="3847"/>
    <lineage>
        <taxon>Eukaryota</taxon>
        <taxon>Viridiplantae</taxon>
        <taxon>Streptophyta</taxon>
        <taxon>Embryophyta</taxon>
        <taxon>Tracheophyta</taxon>
        <taxon>Spermatophyta</taxon>
        <taxon>Magnoliopsida</taxon>
        <taxon>eudicotyledons</taxon>
        <taxon>Gunneridae</taxon>
        <taxon>Pentapetalae</taxon>
        <taxon>rosids</taxon>
        <taxon>fabids</taxon>
        <taxon>Fabales</taxon>
        <taxon>Fabaceae</taxon>
        <taxon>Papilionoideae</taxon>
        <taxon>50 kb inversion clade</taxon>
        <taxon>NPAAA clade</taxon>
        <taxon>indigoferoid/millettioid clade</taxon>
        <taxon>Phaseoleae</taxon>
        <taxon>Glycine</taxon>
        <taxon>Glycine subgen. Soja</taxon>
    </lineage>
</organism>
<dbReference type="InParanoid" id="A0A0R0H0A7"/>
<sequence>MMMMMVQNVNSRSIHVYVLTISRFMLHRAAAAKASNFWPLIFALYDGGSLVDLALVSLLSHVYSYSICCMSESMFSAYTKKKKKYFPYGSPFVSCICNE</sequence>
<name>A0A0R0H0A7_SOYBN</name>
<accession>A0A0R0H0A7</accession>
<reference evidence="1 2" key="1">
    <citation type="journal article" date="2010" name="Nature">
        <title>Genome sequence of the palaeopolyploid soybean.</title>
        <authorList>
            <person name="Schmutz J."/>
            <person name="Cannon S.B."/>
            <person name="Schlueter J."/>
            <person name="Ma J."/>
            <person name="Mitros T."/>
            <person name="Nelson W."/>
            <person name="Hyten D.L."/>
            <person name="Song Q."/>
            <person name="Thelen J.J."/>
            <person name="Cheng J."/>
            <person name="Xu D."/>
            <person name="Hellsten U."/>
            <person name="May G.D."/>
            <person name="Yu Y."/>
            <person name="Sakurai T."/>
            <person name="Umezawa T."/>
            <person name="Bhattacharyya M.K."/>
            <person name="Sandhu D."/>
            <person name="Valliyodan B."/>
            <person name="Lindquist E."/>
            <person name="Peto M."/>
            <person name="Grant D."/>
            <person name="Shu S."/>
            <person name="Goodstein D."/>
            <person name="Barry K."/>
            <person name="Futrell-Griggs M."/>
            <person name="Abernathy B."/>
            <person name="Du J."/>
            <person name="Tian Z."/>
            <person name="Zhu L."/>
            <person name="Gill N."/>
            <person name="Joshi T."/>
            <person name="Libault M."/>
            <person name="Sethuraman A."/>
            <person name="Zhang X.-C."/>
            <person name="Shinozaki K."/>
            <person name="Nguyen H.T."/>
            <person name="Wing R.A."/>
            <person name="Cregan P."/>
            <person name="Specht J."/>
            <person name="Grimwood J."/>
            <person name="Rokhsar D."/>
            <person name="Stacey G."/>
            <person name="Shoemaker R.C."/>
            <person name="Jackson S.A."/>
        </authorList>
    </citation>
    <scope>NUCLEOTIDE SEQUENCE [LARGE SCALE GENOMIC DNA]</scope>
    <source>
        <strain evidence="2">cv. Williams 82</strain>
        <tissue evidence="1">Callus</tissue>
    </source>
</reference>
<dbReference type="Gramene" id="KRH21032">
    <property type="protein sequence ID" value="KRH21032"/>
    <property type="gene ID" value="GLYMA_13G216000"/>
</dbReference>
<dbReference type="AlphaFoldDB" id="A0A0R0H0A7"/>
<evidence type="ECO:0000313" key="1">
    <source>
        <dbReference type="EMBL" id="KRH21032.1"/>
    </source>
</evidence>
<keyword evidence="3" id="KW-1185">Reference proteome</keyword>
<gene>
    <name evidence="1" type="ORF">GLYMA_13G216000</name>
</gene>
<reference evidence="1" key="3">
    <citation type="submission" date="2018-07" db="EMBL/GenBank/DDBJ databases">
        <title>WGS assembly of Glycine max.</title>
        <authorList>
            <person name="Schmutz J."/>
            <person name="Cannon S."/>
            <person name="Schlueter J."/>
            <person name="Ma J."/>
            <person name="Mitros T."/>
            <person name="Nelson W."/>
            <person name="Hyten D."/>
            <person name="Song Q."/>
            <person name="Thelen J."/>
            <person name="Cheng J."/>
            <person name="Xu D."/>
            <person name="Hellsten U."/>
            <person name="May G."/>
            <person name="Yu Y."/>
            <person name="Sakurai T."/>
            <person name="Umezawa T."/>
            <person name="Bhattacharyya M."/>
            <person name="Sandhu D."/>
            <person name="Valliyodan B."/>
            <person name="Lindquist E."/>
            <person name="Peto M."/>
            <person name="Grant D."/>
            <person name="Shu S."/>
            <person name="Goodstein D."/>
            <person name="Barry K."/>
            <person name="Futrell-Griggs M."/>
            <person name="Abernathy B."/>
            <person name="Du J."/>
            <person name="Tian Z."/>
            <person name="Zhu L."/>
            <person name="Gill N."/>
            <person name="Joshi T."/>
            <person name="Libault M."/>
            <person name="Sethuraman A."/>
            <person name="Zhang X."/>
            <person name="Shinozaki K."/>
            <person name="Nguyen H."/>
            <person name="Wing R."/>
            <person name="Cregan P."/>
            <person name="Specht J."/>
            <person name="Grimwood J."/>
            <person name="Rokhsar D."/>
            <person name="Stacey G."/>
            <person name="Shoemaker R."/>
            <person name="Jackson S."/>
        </authorList>
    </citation>
    <scope>NUCLEOTIDE SEQUENCE</scope>
    <source>
        <tissue evidence="1">Callus</tissue>
    </source>
</reference>
<reference evidence="2" key="2">
    <citation type="submission" date="2018-02" db="UniProtKB">
        <authorList>
            <consortium name="EnsemblPlants"/>
        </authorList>
    </citation>
    <scope>IDENTIFICATION</scope>
    <source>
        <strain evidence="2">Williams 82</strain>
    </source>
</reference>
<evidence type="ECO:0000313" key="3">
    <source>
        <dbReference type="Proteomes" id="UP000008827"/>
    </source>
</evidence>
<protein>
    <submittedName>
        <fullName evidence="1 2">Uncharacterized protein</fullName>
    </submittedName>
</protein>
<dbReference type="EMBL" id="CM000846">
    <property type="protein sequence ID" value="KRH21032.1"/>
    <property type="molecule type" value="Genomic_DNA"/>
</dbReference>
<proteinExistence type="predicted"/>
<evidence type="ECO:0000313" key="2">
    <source>
        <dbReference type="EnsemblPlants" id="KRH21032"/>
    </source>
</evidence>
<dbReference type="EnsemblPlants" id="KRH21032">
    <property type="protein sequence ID" value="KRH21032"/>
    <property type="gene ID" value="GLYMA_13G216000"/>
</dbReference>
<dbReference type="Proteomes" id="UP000008827">
    <property type="component" value="Chromosome 13"/>
</dbReference>